<dbReference type="PANTHER" id="PTHR12558">
    <property type="entry name" value="CELL DIVISION CYCLE 16,23,27"/>
    <property type="match status" value="1"/>
</dbReference>
<feature type="compositionally biased region" description="Basic and acidic residues" evidence="2">
    <location>
        <begin position="1"/>
        <end position="10"/>
    </location>
</feature>
<evidence type="ECO:0000256" key="3">
    <source>
        <dbReference type="SAM" id="Phobius"/>
    </source>
</evidence>
<evidence type="ECO:0000256" key="1">
    <source>
        <dbReference type="PROSITE-ProRule" id="PRU00339"/>
    </source>
</evidence>
<sequence>MASAKSEKGGSDAQAKTPGDAATGAMSGAGQGEAAAPQAQSRAQHGVPPKRAVSPLVFGLAVALALVLGLYVGSLAPSLFAPASDSGPRPQAQAEAPAPAAPAATPSAAQESQPPMPPELAAKIAELEKTVLAAPNDAVAWTSLGNLYFDTGQARKAAAAYERSLALAPDNPDVLTDLGIMHRELGEFEKAVADFRRASTVNPRHENAMFNEGVVLYYDLKRKEDAIKAWQRLLAVNPAARAPDGKAVADLIRQ</sequence>
<feature type="compositionally biased region" description="Low complexity" evidence="2">
    <location>
        <begin position="90"/>
        <end position="113"/>
    </location>
</feature>
<feature type="transmembrane region" description="Helical" evidence="3">
    <location>
        <begin position="52"/>
        <end position="72"/>
    </location>
</feature>
<organism evidence="5 6">
    <name type="scientific">Desulfovibrio legallii</name>
    <dbReference type="NCBI Taxonomy" id="571438"/>
    <lineage>
        <taxon>Bacteria</taxon>
        <taxon>Pseudomonadati</taxon>
        <taxon>Thermodesulfobacteriota</taxon>
        <taxon>Desulfovibrionia</taxon>
        <taxon>Desulfovibrionales</taxon>
        <taxon>Desulfovibrionaceae</taxon>
        <taxon>Desulfovibrio</taxon>
    </lineage>
</organism>
<dbReference type="PROSITE" id="PS50293">
    <property type="entry name" value="TPR_REGION"/>
    <property type="match status" value="2"/>
</dbReference>
<keyword evidence="3" id="KW-1133">Transmembrane helix</keyword>
<dbReference type="EMBL" id="FNBX01000008">
    <property type="protein sequence ID" value="SDF59615.1"/>
    <property type="molecule type" value="Genomic_DNA"/>
</dbReference>
<dbReference type="OrthoDB" id="5338908at2"/>
<keyword evidence="3" id="KW-0472">Membrane</keyword>
<dbReference type="InterPro" id="IPR019734">
    <property type="entry name" value="TPR_rpt"/>
</dbReference>
<dbReference type="RefSeq" id="WP_092153541.1">
    <property type="nucleotide sequence ID" value="NZ_FNBX01000008.1"/>
</dbReference>
<feature type="repeat" description="TPR" evidence="1">
    <location>
        <begin position="138"/>
        <end position="171"/>
    </location>
</feature>
<name>A0A1G7MD80_9BACT</name>
<feature type="region of interest" description="Disordered" evidence="2">
    <location>
        <begin position="83"/>
        <end position="117"/>
    </location>
</feature>
<gene>
    <name evidence="5" type="ORF">SAMN05192586_10890</name>
</gene>
<keyword evidence="1" id="KW-0802">TPR repeat</keyword>
<dbReference type="Proteomes" id="UP000199355">
    <property type="component" value="Unassembled WGS sequence"/>
</dbReference>
<evidence type="ECO:0000313" key="6">
    <source>
        <dbReference type="Proteomes" id="UP000199355"/>
    </source>
</evidence>
<evidence type="ECO:0000256" key="2">
    <source>
        <dbReference type="SAM" id="MobiDB-lite"/>
    </source>
</evidence>
<dbReference type="InterPro" id="IPR011990">
    <property type="entry name" value="TPR-like_helical_dom_sf"/>
</dbReference>
<dbReference type="PANTHER" id="PTHR12558:SF13">
    <property type="entry name" value="CELL DIVISION CYCLE PROTEIN 27 HOMOLOG"/>
    <property type="match status" value="1"/>
</dbReference>
<feature type="domain" description="Cytochrome c-type biogenesis protein H TPR" evidence="4">
    <location>
        <begin position="117"/>
        <end position="238"/>
    </location>
</feature>
<dbReference type="AlphaFoldDB" id="A0A1G7MD80"/>
<reference evidence="6" key="1">
    <citation type="submission" date="2016-10" db="EMBL/GenBank/DDBJ databases">
        <authorList>
            <person name="Varghese N."/>
            <person name="Submissions S."/>
        </authorList>
    </citation>
    <scope>NUCLEOTIDE SEQUENCE [LARGE SCALE GENOMIC DNA]</scope>
    <source>
        <strain evidence="6">KHC7</strain>
    </source>
</reference>
<evidence type="ECO:0000259" key="4">
    <source>
        <dbReference type="Pfam" id="PF23914"/>
    </source>
</evidence>
<dbReference type="SUPFAM" id="SSF48452">
    <property type="entry name" value="TPR-like"/>
    <property type="match status" value="1"/>
</dbReference>
<dbReference type="PROSITE" id="PS50005">
    <property type="entry name" value="TPR"/>
    <property type="match status" value="2"/>
</dbReference>
<dbReference type="InterPro" id="IPR056413">
    <property type="entry name" value="TPR_CcmH_CycH"/>
</dbReference>
<protein>
    <submittedName>
        <fullName evidence="5">Tetratricopeptide repeat-containing protein</fullName>
    </submittedName>
</protein>
<keyword evidence="6" id="KW-1185">Reference proteome</keyword>
<dbReference type="STRING" id="571438.SAMN05192586_10890"/>
<dbReference type="Pfam" id="PF23914">
    <property type="entry name" value="TPR_CcmH_CycH"/>
    <property type="match status" value="1"/>
</dbReference>
<accession>A0A1G7MD80</accession>
<feature type="repeat" description="TPR" evidence="1">
    <location>
        <begin position="172"/>
        <end position="205"/>
    </location>
</feature>
<dbReference type="Gene3D" id="1.25.40.10">
    <property type="entry name" value="Tetratricopeptide repeat domain"/>
    <property type="match status" value="2"/>
</dbReference>
<feature type="region of interest" description="Disordered" evidence="2">
    <location>
        <begin position="1"/>
        <end position="49"/>
    </location>
</feature>
<dbReference type="SMART" id="SM00028">
    <property type="entry name" value="TPR"/>
    <property type="match status" value="3"/>
</dbReference>
<evidence type="ECO:0000313" key="5">
    <source>
        <dbReference type="EMBL" id="SDF59615.1"/>
    </source>
</evidence>
<keyword evidence="3" id="KW-0812">Transmembrane</keyword>
<proteinExistence type="predicted"/>